<name>A0A453MLV5_AEGTS</name>
<reference evidence="1" key="5">
    <citation type="journal article" date="2021" name="G3 (Bethesda)">
        <title>Aegilops tauschii genome assembly Aet v5.0 features greater sequence contiguity and improved annotation.</title>
        <authorList>
            <person name="Wang L."/>
            <person name="Zhu T."/>
            <person name="Rodriguez J.C."/>
            <person name="Deal K.R."/>
            <person name="Dubcovsky J."/>
            <person name="McGuire P.E."/>
            <person name="Lux T."/>
            <person name="Spannagl M."/>
            <person name="Mayer K.F.X."/>
            <person name="Baldrich P."/>
            <person name="Meyers B.C."/>
            <person name="Huo N."/>
            <person name="Gu Y.Q."/>
            <person name="Zhou H."/>
            <person name="Devos K.M."/>
            <person name="Bennetzen J.L."/>
            <person name="Unver T."/>
            <person name="Budak H."/>
            <person name="Gulick P.J."/>
            <person name="Galiba G."/>
            <person name="Kalapos B."/>
            <person name="Nelson D.R."/>
            <person name="Li P."/>
            <person name="You F.M."/>
            <person name="Luo M.C."/>
            <person name="Dvorak J."/>
        </authorList>
    </citation>
    <scope>NUCLEOTIDE SEQUENCE [LARGE SCALE GENOMIC DNA]</scope>
    <source>
        <strain evidence="1">cv. AL8/78</strain>
    </source>
</reference>
<sequence>MICSHVTVPVPPRYSQSVTWFGKTLETDISLYDVLQVMIHLKLHELPAKHVLKRWTRDARDIIPPEYLRYQKDHGPLKYSSR</sequence>
<keyword evidence="2" id="KW-1185">Reference proteome</keyword>
<evidence type="ECO:0008006" key="3">
    <source>
        <dbReference type="Google" id="ProtNLM"/>
    </source>
</evidence>
<reference evidence="1" key="3">
    <citation type="journal article" date="2017" name="Nature">
        <title>Genome sequence of the progenitor of the wheat D genome Aegilops tauschii.</title>
        <authorList>
            <person name="Luo M.C."/>
            <person name="Gu Y.Q."/>
            <person name="Puiu D."/>
            <person name="Wang H."/>
            <person name="Twardziok S.O."/>
            <person name="Deal K.R."/>
            <person name="Huo N."/>
            <person name="Zhu T."/>
            <person name="Wang L."/>
            <person name="Wang Y."/>
            <person name="McGuire P.E."/>
            <person name="Liu S."/>
            <person name="Long H."/>
            <person name="Ramasamy R.K."/>
            <person name="Rodriguez J.C."/>
            <person name="Van S.L."/>
            <person name="Yuan L."/>
            <person name="Wang Z."/>
            <person name="Xia Z."/>
            <person name="Xiao L."/>
            <person name="Anderson O.D."/>
            <person name="Ouyang S."/>
            <person name="Liang Y."/>
            <person name="Zimin A.V."/>
            <person name="Pertea G."/>
            <person name="Qi P."/>
            <person name="Bennetzen J.L."/>
            <person name="Dai X."/>
            <person name="Dawson M.W."/>
            <person name="Muller H.G."/>
            <person name="Kugler K."/>
            <person name="Rivarola-Duarte L."/>
            <person name="Spannagl M."/>
            <person name="Mayer K.F.X."/>
            <person name="Lu F.H."/>
            <person name="Bevan M.W."/>
            <person name="Leroy P."/>
            <person name="Li P."/>
            <person name="You F.M."/>
            <person name="Sun Q."/>
            <person name="Liu Z."/>
            <person name="Lyons E."/>
            <person name="Wicker T."/>
            <person name="Salzberg S.L."/>
            <person name="Devos K.M."/>
            <person name="Dvorak J."/>
        </authorList>
    </citation>
    <scope>NUCLEOTIDE SEQUENCE [LARGE SCALE GENOMIC DNA]</scope>
    <source>
        <strain evidence="1">cv. AL8/78</strain>
    </source>
</reference>
<dbReference type="Proteomes" id="UP000015105">
    <property type="component" value="Chromosome 5D"/>
</dbReference>
<dbReference type="EnsemblPlants" id="AET5Gv21234600.1">
    <property type="protein sequence ID" value="AET5Gv21234600.1"/>
    <property type="gene ID" value="AET5Gv21234600"/>
</dbReference>
<reference evidence="2" key="2">
    <citation type="journal article" date="2017" name="Nat. Plants">
        <title>The Aegilops tauschii genome reveals multiple impacts of transposons.</title>
        <authorList>
            <person name="Zhao G."/>
            <person name="Zou C."/>
            <person name="Li K."/>
            <person name="Wang K."/>
            <person name="Li T."/>
            <person name="Gao L."/>
            <person name="Zhang X."/>
            <person name="Wang H."/>
            <person name="Yang Z."/>
            <person name="Liu X."/>
            <person name="Jiang W."/>
            <person name="Mao L."/>
            <person name="Kong X."/>
            <person name="Jiao Y."/>
            <person name="Jia J."/>
        </authorList>
    </citation>
    <scope>NUCLEOTIDE SEQUENCE [LARGE SCALE GENOMIC DNA]</scope>
    <source>
        <strain evidence="2">cv. AL8/78</strain>
    </source>
</reference>
<reference evidence="1" key="4">
    <citation type="submission" date="2019-03" db="UniProtKB">
        <authorList>
            <consortium name="EnsemblPlants"/>
        </authorList>
    </citation>
    <scope>IDENTIFICATION</scope>
</reference>
<evidence type="ECO:0000313" key="2">
    <source>
        <dbReference type="Proteomes" id="UP000015105"/>
    </source>
</evidence>
<dbReference type="Gramene" id="AET5Gv21234600.1">
    <property type="protein sequence ID" value="AET5Gv21234600.1"/>
    <property type="gene ID" value="AET5Gv21234600"/>
</dbReference>
<proteinExistence type="predicted"/>
<evidence type="ECO:0000313" key="1">
    <source>
        <dbReference type="EnsemblPlants" id="AET5Gv21234600.1"/>
    </source>
</evidence>
<reference evidence="2" key="1">
    <citation type="journal article" date="2014" name="Science">
        <title>Ancient hybridizations among the ancestral genomes of bread wheat.</title>
        <authorList>
            <consortium name="International Wheat Genome Sequencing Consortium,"/>
            <person name="Marcussen T."/>
            <person name="Sandve S.R."/>
            <person name="Heier L."/>
            <person name="Spannagl M."/>
            <person name="Pfeifer M."/>
            <person name="Jakobsen K.S."/>
            <person name="Wulff B.B."/>
            <person name="Steuernagel B."/>
            <person name="Mayer K.F."/>
            <person name="Olsen O.A."/>
        </authorList>
    </citation>
    <scope>NUCLEOTIDE SEQUENCE [LARGE SCALE GENOMIC DNA]</scope>
    <source>
        <strain evidence="2">cv. AL8/78</strain>
    </source>
</reference>
<organism evidence="1 2">
    <name type="scientific">Aegilops tauschii subsp. strangulata</name>
    <name type="common">Goatgrass</name>
    <dbReference type="NCBI Taxonomy" id="200361"/>
    <lineage>
        <taxon>Eukaryota</taxon>
        <taxon>Viridiplantae</taxon>
        <taxon>Streptophyta</taxon>
        <taxon>Embryophyta</taxon>
        <taxon>Tracheophyta</taxon>
        <taxon>Spermatophyta</taxon>
        <taxon>Magnoliopsida</taxon>
        <taxon>Liliopsida</taxon>
        <taxon>Poales</taxon>
        <taxon>Poaceae</taxon>
        <taxon>BOP clade</taxon>
        <taxon>Pooideae</taxon>
        <taxon>Triticodae</taxon>
        <taxon>Triticeae</taxon>
        <taxon>Triticinae</taxon>
        <taxon>Aegilops</taxon>
    </lineage>
</organism>
<protein>
    <recommendedName>
        <fullName evidence="3">Protein FAR1-RELATED SEQUENCE</fullName>
    </recommendedName>
</protein>
<dbReference type="AlphaFoldDB" id="A0A453MLV5"/>
<accession>A0A453MLV5</accession>